<evidence type="ECO:0000259" key="5">
    <source>
        <dbReference type="Pfam" id="PF00171"/>
    </source>
</evidence>
<dbReference type="FunFam" id="3.40.309.10:FF:000001">
    <property type="entry name" value="Mitochondrial aldehyde dehydrogenase 2"/>
    <property type="match status" value="1"/>
</dbReference>
<dbReference type="Pfam" id="PF00171">
    <property type="entry name" value="Aldedh"/>
    <property type="match status" value="1"/>
</dbReference>
<evidence type="ECO:0000256" key="4">
    <source>
        <dbReference type="RuleBase" id="RU003345"/>
    </source>
</evidence>
<evidence type="ECO:0000313" key="6">
    <source>
        <dbReference type="EMBL" id="CAH7665803.1"/>
    </source>
</evidence>
<evidence type="ECO:0000313" key="7">
    <source>
        <dbReference type="Proteomes" id="UP001153365"/>
    </source>
</evidence>
<organism evidence="6 7">
    <name type="scientific">Phakopsora pachyrhizi</name>
    <name type="common">Asian soybean rust disease fungus</name>
    <dbReference type="NCBI Taxonomy" id="170000"/>
    <lineage>
        <taxon>Eukaryota</taxon>
        <taxon>Fungi</taxon>
        <taxon>Dikarya</taxon>
        <taxon>Basidiomycota</taxon>
        <taxon>Pucciniomycotina</taxon>
        <taxon>Pucciniomycetes</taxon>
        <taxon>Pucciniales</taxon>
        <taxon>Phakopsoraceae</taxon>
        <taxon>Phakopsora</taxon>
    </lineage>
</organism>
<dbReference type="Gene3D" id="3.40.309.10">
    <property type="entry name" value="Aldehyde Dehydrogenase, Chain A, domain 2"/>
    <property type="match status" value="1"/>
</dbReference>
<reference evidence="6" key="1">
    <citation type="submission" date="2022-06" db="EMBL/GenBank/DDBJ databases">
        <authorList>
            <consortium name="SYNGENTA / RWTH Aachen University"/>
        </authorList>
    </citation>
    <scope>NUCLEOTIDE SEQUENCE</scope>
</reference>
<accession>A0AAV0AGM9</accession>
<comment type="similarity">
    <text evidence="1 4">Belongs to the aldehyde dehydrogenase family.</text>
</comment>
<dbReference type="Proteomes" id="UP001153365">
    <property type="component" value="Unassembled WGS sequence"/>
</dbReference>
<feature type="domain" description="Aldehyde dehydrogenase" evidence="5">
    <location>
        <begin position="32"/>
        <end position="489"/>
    </location>
</feature>
<dbReference type="Gene3D" id="3.40.605.10">
    <property type="entry name" value="Aldehyde Dehydrogenase, Chain A, domain 1"/>
    <property type="match status" value="1"/>
</dbReference>
<sequence>MSPPQVTINFPEHLNLKPVTIQTGLFLNNEFVESVDKKTFETINPSNGKVLGSISEASSKDVDKAVDFAREAFETSWGTKASASLRSELMMKLAYAIEDNIEILAAIESIDNGKAYKTALAVDLPQTIRWFKYYAGWAGKNSGEVFEVDEKKFLFTTHEPLGVVGQIVPCLMMLSWKLCPALATGNTIVFKPAEQTSLSTLYLASLIAKIFPKGVVNILPGFGPGVGNAIVEHPSIEKIAFTGSTAVGKIIMAKAAQSNLKRVTLELGGKSPNIIFDDADIQQAVKWAAFGLFFNHGQCCCAGSRVYVQETIFDKFFEEFVKHVKTLKVGDPFDSGTFQGPQISQLQYDRIMAYIKSGKEEGAKCVLGGNRFGNEGYFIEPTIFTDTKPEMKIMQEEIFGPVVAINKFKDEEEVIKLSNSSIYGLAAAIHTKDLNRSLRISRELKAGTVWINCYNILDAEAPFGGFKQSGIGSENGRYALDNYTSVKAVHVNISQKI</sequence>
<evidence type="ECO:0000256" key="1">
    <source>
        <dbReference type="ARBA" id="ARBA00009986"/>
    </source>
</evidence>
<dbReference type="InterPro" id="IPR016161">
    <property type="entry name" value="Ald_DH/histidinol_DH"/>
</dbReference>
<dbReference type="InterPro" id="IPR016160">
    <property type="entry name" value="Ald_DH_CS_CYS"/>
</dbReference>
<dbReference type="FunFam" id="3.40.605.10:FF:000026">
    <property type="entry name" value="Aldehyde dehydrogenase, putative"/>
    <property type="match status" value="1"/>
</dbReference>
<dbReference type="PANTHER" id="PTHR11699">
    <property type="entry name" value="ALDEHYDE DEHYDROGENASE-RELATED"/>
    <property type="match status" value="1"/>
</dbReference>
<evidence type="ECO:0000256" key="3">
    <source>
        <dbReference type="PROSITE-ProRule" id="PRU10007"/>
    </source>
</evidence>
<name>A0AAV0AGM9_PHAPC</name>
<gene>
    <name evidence="6" type="ORF">PPACK8108_LOCUS90</name>
</gene>
<dbReference type="GO" id="GO:0004030">
    <property type="term" value="F:aldehyde dehydrogenase [NAD(P)+] activity"/>
    <property type="evidence" value="ECO:0007669"/>
    <property type="project" value="UniProtKB-ARBA"/>
</dbReference>
<dbReference type="CDD" id="cd07091">
    <property type="entry name" value="ALDH_F1-2_Ald2-like"/>
    <property type="match status" value="1"/>
</dbReference>
<comment type="caution">
    <text evidence="6">The sequence shown here is derived from an EMBL/GenBank/DDBJ whole genome shotgun (WGS) entry which is preliminary data.</text>
</comment>
<dbReference type="PROSITE" id="PS00070">
    <property type="entry name" value="ALDEHYDE_DEHYDR_CYS"/>
    <property type="match status" value="1"/>
</dbReference>
<keyword evidence="2 4" id="KW-0560">Oxidoreductase</keyword>
<dbReference type="InterPro" id="IPR029510">
    <property type="entry name" value="Ald_DH_CS_GLU"/>
</dbReference>
<proteinExistence type="inferred from homology"/>
<dbReference type="EMBL" id="CALTRL010000007">
    <property type="protein sequence ID" value="CAH7665803.1"/>
    <property type="molecule type" value="Genomic_DNA"/>
</dbReference>
<dbReference type="GO" id="GO:0019413">
    <property type="term" value="P:acetate biosynthetic process"/>
    <property type="evidence" value="ECO:0007669"/>
    <property type="project" value="UniProtKB-ARBA"/>
</dbReference>
<dbReference type="PROSITE" id="PS00687">
    <property type="entry name" value="ALDEHYDE_DEHYDR_GLU"/>
    <property type="match status" value="1"/>
</dbReference>
<dbReference type="InterPro" id="IPR016163">
    <property type="entry name" value="Ald_DH_C"/>
</dbReference>
<protein>
    <submittedName>
        <fullName evidence="6">Aldehyde dehydrogenase</fullName>
    </submittedName>
</protein>
<dbReference type="InterPro" id="IPR016162">
    <property type="entry name" value="Ald_DH_N"/>
</dbReference>
<dbReference type="InterPro" id="IPR015590">
    <property type="entry name" value="Aldehyde_DH_dom"/>
</dbReference>
<evidence type="ECO:0000256" key="2">
    <source>
        <dbReference type="ARBA" id="ARBA00023002"/>
    </source>
</evidence>
<dbReference type="FunFam" id="3.40.605.10:FF:000050">
    <property type="entry name" value="Aldehyde dehydrogenase, mitochondrial"/>
    <property type="match status" value="1"/>
</dbReference>
<keyword evidence="7" id="KW-1185">Reference proteome</keyword>
<dbReference type="AlphaFoldDB" id="A0AAV0AGM9"/>
<feature type="active site" evidence="3">
    <location>
        <position position="266"/>
    </location>
</feature>
<dbReference type="SUPFAM" id="SSF53720">
    <property type="entry name" value="ALDH-like"/>
    <property type="match status" value="1"/>
</dbReference>